<reference evidence="1" key="1">
    <citation type="submission" date="2018-02" db="EMBL/GenBank/DDBJ databases">
        <title>Rhizophora mucronata_Transcriptome.</title>
        <authorList>
            <person name="Meera S.P."/>
            <person name="Sreeshan A."/>
            <person name="Augustine A."/>
        </authorList>
    </citation>
    <scope>NUCLEOTIDE SEQUENCE</scope>
    <source>
        <tissue evidence="1">Leaf</tissue>
    </source>
</reference>
<protein>
    <submittedName>
        <fullName evidence="1">Uncharacterized protein</fullName>
    </submittedName>
</protein>
<accession>A0A2P2PUN9</accession>
<sequence>MEIYCIKKVIIVGILFLHSNPLMMGDLIDTRAPLCSNVYWGTYGQT</sequence>
<evidence type="ECO:0000313" key="1">
    <source>
        <dbReference type="EMBL" id="MBX58363.1"/>
    </source>
</evidence>
<organism evidence="1">
    <name type="scientific">Rhizophora mucronata</name>
    <name type="common">Asiatic mangrove</name>
    <dbReference type="NCBI Taxonomy" id="61149"/>
    <lineage>
        <taxon>Eukaryota</taxon>
        <taxon>Viridiplantae</taxon>
        <taxon>Streptophyta</taxon>
        <taxon>Embryophyta</taxon>
        <taxon>Tracheophyta</taxon>
        <taxon>Spermatophyta</taxon>
        <taxon>Magnoliopsida</taxon>
        <taxon>eudicotyledons</taxon>
        <taxon>Gunneridae</taxon>
        <taxon>Pentapetalae</taxon>
        <taxon>rosids</taxon>
        <taxon>fabids</taxon>
        <taxon>Malpighiales</taxon>
        <taxon>Rhizophoraceae</taxon>
        <taxon>Rhizophora</taxon>
    </lineage>
</organism>
<proteinExistence type="predicted"/>
<name>A0A2P2PUN9_RHIMU</name>
<dbReference type="EMBL" id="GGEC01077879">
    <property type="protein sequence ID" value="MBX58363.1"/>
    <property type="molecule type" value="Transcribed_RNA"/>
</dbReference>
<dbReference type="AlphaFoldDB" id="A0A2P2PUN9"/>